<sequence>MDIPNLEAKELTVHSFERKVSSATKWSVVTEVSITLVQPIVSIILARLLLPQAFGIIANITMITSFASMFADAGFSKYIIQHEFRTNDELEENACVAFWTNFAISLLLLAILILFRKPFALFLGNEGYEKPLVVSCFSLPLIALTSIQTAIYKRKFQFKALFWARLIAACIPFAVTVPLALQGFGYWALLFGTLSSSAMHVLVLTFLSDWKPRFFYSLTILKQMFSFSYWSLIESISIWLTSWIDVFLIHTFLSPYYIGLYKNSISLVNSITVIVTASFTSVLFPALSRCQQNEAQFNATYQRTQKIVAYLLIPLGMGIFIFRDFITVFLLGENWVEAAPLIGAWALSSGFVVVFSAFASEVYRSKGKPKISVLHQILWLSIIIPLVMISLKNGFQSFVIWRIVARITGIPIAFLLLRFFFGISHLATIQNTIRPLAASLLMSLFALVLRNFSTSNLWYIASILICIVEYFLSVRFFCKADYFEIVASLRNREREGNQKGKEGKTRV</sequence>
<dbReference type="PANTHER" id="PTHR30250">
    <property type="entry name" value="PST FAMILY PREDICTED COLANIC ACID TRANSPORTER"/>
    <property type="match status" value="1"/>
</dbReference>
<evidence type="ECO:0000313" key="9">
    <source>
        <dbReference type="Proteomes" id="UP000005632"/>
    </source>
</evidence>
<dbReference type="STRING" id="158190.SpiGrapes_1573"/>
<dbReference type="Proteomes" id="UP000005632">
    <property type="component" value="Chromosome"/>
</dbReference>
<protein>
    <submittedName>
        <fullName evidence="8">Membrane protein involved in the export of O-antigen and teichoic acid</fullName>
    </submittedName>
</protein>
<dbReference type="eggNOG" id="COG2244">
    <property type="taxonomic scope" value="Bacteria"/>
</dbReference>
<proteinExistence type="inferred from homology"/>
<feature type="transmembrane region" description="Helical" evidence="7">
    <location>
        <begin position="307"/>
        <end position="332"/>
    </location>
</feature>
<feature type="transmembrane region" description="Helical" evidence="7">
    <location>
        <begin position="56"/>
        <end position="75"/>
    </location>
</feature>
<dbReference type="OrthoDB" id="9770347at2"/>
<feature type="transmembrane region" description="Helical" evidence="7">
    <location>
        <begin position="28"/>
        <end position="50"/>
    </location>
</feature>
<feature type="transmembrane region" description="Helical" evidence="7">
    <location>
        <begin position="338"/>
        <end position="359"/>
    </location>
</feature>
<dbReference type="KEGG" id="sgp:SpiGrapes_1573"/>
<keyword evidence="6 7" id="KW-0472">Membrane</keyword>
<keyword evidence="5 7" id="KW-1133">Transmembrane helix</keyword>
<evidence type="ECO:0000256" key="1">
    <source>
        <dbReference type="ARBA" id="ARBA00004651"/>
    </source>
</evidence>
<evidence type="ECO:0000256" key="6">
    <source>
        <dbReference type="ARBA" id="ARBA00023136"/>
    </source>
</evidence>
<gene>
    <name evidence="8" type="ordered locus">SpiGrapes_1573</name>
</gene>
<evidence type="ECO:0000256" key="2">
    <source>
        <dbReference type="ARBA" id="ARBA00007430"/>
    </source>
</evidence>
<feature type="transmembrane region" description="Helical" evidence="7">
    <location>
        <begin position="96"/>
        <end position="115"/>
    </location>
</feature>
<keyword evidence="3" id="KW-1003">Cell membrane</keyword>
<feature type="transmembrane region" description="Helical" evidence="7">
    <location>
        <begin position="403"/>
        <end position="421"/>
    </location>
</feature>
<dbReference type="RefSeq" id="WP_014270228.1">
    <property type="nucleotide sequence ID" value="NC_016633.1"/>
</dbReference>
<accession>G8QW82</accession>
<evidence type="ECO:0000256" key="4">
    <source>
        <dbReference type="ARBA" id="ARBA00022692"/>
    </source>
</evidence>
<feature type="transmembrane region" description="Helical" evidence="7">
    <location>
        <begin position="227"/>
        <end position="253"/>
    </location>
</feature>
<evidence type="ECO:0000256" key="7">
    <source>
        <dbReference type="SAM" id="Phobius"/>
    </source>
</evidence>
<evidence type="ECO:0000313" key="8">
    <source>
        <dbReference type="EMBL" id="AEV29380.1"/>
    </source>
</evidence>
<comment type="subcellular location">
    <subcellularLocation>
        <location evidence="1">Cell membrane</location>
        <topology evidence="1">Multi-pass membrane protein</topology>
    </subcellularLocation>
</comment>
<dbReference type="CDD" id="cd13127">
    <property type="entry name" value="MATE_tuaB_like"/>
    <property type="match status" value="1"/>
</dbReference>
<keyword evidence="4 7" id="KW-0812">Transmembrane</keyword>
<keyword evidence="9" id="KW-1185">Reference proteome</keyword>
<evidence type="ECO:0000256" key="5">
    <source>
        <dbReference type="ARBA" id="ARBA00022989"/>
    </source>
</evidence>
<feature type="transmembrane region" description="Helical" evidence="7">
    <location>
        <begin position="371"/>
        <end position="391"/>
    </location>
</feature>
<dbReference type="EMBL" id="CP003155">
    <property type="protein sequence ID" value="AEV29380.1"/>
    <property type="molecule type" value="Genomic_DNA"/>
</dbReference>
<feature type="transmembrane region" description="Helical" evidence="7">
    <location>
        <begin position="433"/>
        <end position="452"/>
    </location>
</feature>
<organism evidence="8 9">
    <name type="scientific">Sphaerochaeta pleomorpha (strain ATCC BAA-1885 / DSM 22778 / Grapes)</name>
    <dbReference type="NCBI Taxonomy" id="158190"/>
    <lineage>
        <taxon>Bacteria</taxon>
        <taxon>Pseudomonadati</taxon>
        <taxon>Spirochaetota</taxon>
        <taxon>Spirochaetia</taxon>
        <taxon>Spirochaetales</taxon>
        <taxon>Sphaerochaetaceae</taxon>
        <taxon>Sphaerochaeta</taxon>
    </lineage>
</organism>
<dbReference type="HOGENOM" id="CLU_026911_3_1_12"/>
<dbReference type="InterPro" id="IPR050833">
    <property type="entry name" value="Poly_Biosynth_Transport"/>
</dbReference>
<feature type="transmembrane region" description="Helical" evidence="7">
    <location>
        <begin position="265"/>
        <end position="287"/>
    </location>
</feature>
<dbReference type="AlphaFoldDB" id="G8QW82"/>
<feature type="transmembrane region" description="Helical" evidence="7">
    <location>
        <begin position="162"/>
        <end position="181"/>
    </location>
</feature>
<comment type="similarity">
    <text evidence="2">Belongs to the polysaccharide synthase family.</text>
</comment>
<feature type="transmembrane region" description="Helical" evidence="7">
    <location>
        <begin position="131"/>
        <end position="150"/>
    </location>
</feature>
<reference evidence="8 9" key="1">
    <citation type="submission" date="2011-11" db="EMBL/GenBank/DDBJ databases">
        <title>Complete sequence of Spirochaeta sp. grapes.</title>
        <authorList>
            <consortium name="US DOE Joint Genome Institute"/>
            <person name="Lucas S."/>
            <person name="Han J."/>
            <person name="Lapidus A."/>
            <person name="Cheng J.-F."/>
            <person name="Goodwin L."/>
            <person name="Pitluck S."/>
            <person name="Peters L."/>
            <person name="Ovchinnikova G."/>
            <person name="Munk A.C."/>
            <person name="Detter J.C."/>
            <person name="Han C."/>
            <person name="Tapia R."/>
            <person name="Land M."/>
            <person name="Hauser L."/>
            <person name="Kyrpides N."/>
            <person name="Ivanova N."/>
            <person name="Pagani I."/>
            <person name="Ritalahtilisa K."/>
            <person name="Loeffler F."/>
            <person name="Woyke T."/>
        </authorList>
    </citation>
    <scope>NUCLEOTIDE SEQUENCE [LARGE SCALE GENOMIC DNA]</scope>
    <source>
        <strain evidence="9">ATCC BAA-1885 / DSM 22778 / Grapes</strain>
    </source>
</reference>
<feature type="transmembrane region" description="Helical" evidence="7">
    <location>
        <begin position="458"/>
        <end position="478"/>
    </location>
</feature>
<dbReference type="PANTHER" id="PTHR30250:SF10">
    <property type="entry name" value="LIPOPOLYSACCHARIDE BIOSYNTHESIS PROTEIN WZXC"/>
    <property type="match status" value="1"/>
</dbReference>
<evidence type="ECO:0000256" key="3">
    <source>
        <dbReference type="ARBA" id="ARBA00022475"/>
    </source>
</evidence>
<dbReference type="Pfam" id="PF13440">
    <property type="entry name" value="Polysacc_synt_3"/>
    <property type="match status" value="1"/>
</dbReference>
<dbReference type="GO" id="GO:0005886">
    <property type="term" value="C:plasma membrane"/>
    <property type="evidence" value="ECO:0007669"/>
    <property type="project" value="UniProtKB-SubCell"/>
</dbReference>
<feature type="transmembrane region" description="Helical" evidence="7">
    <location>
        <begin position="187"/>
        <end position="207"/>
    </location>
</feature>
<name>G8QW82_SPHPG</name>